<dbReference type="InterPro" id="IPR012341">
    <property type="entry name" value="6hp_glycosidase-like_sf"/>
</dbReference>
<feature type="transmembrane region" description="Helical" evidence="3">
    <location>
        <begin position="361"/>
        <end position="381"/>
    </location>
</feature>
<evidence type="ECO:0000259" key="6">
    <source>
        <dbReference type="Pfam" id="PF17167"/>
    </source>
</evidence>
<feature type="transmembrane region" description="Helical" evidence="3">
    <location>
        <begin position="840"/>
        <end position="859"/>
    </location>
</feature>
<dbReference type="InterPro" id="IPR033432">
    <property type="entry name" value="GH94_catalytic"/>
</dbReference>
<dbReference type="InterPro" id="IPR037018">
    <property type="entry name" value="GH65_N"/>
</dbReference>
<dbReference type="InterPro" id="IPR011013">
    <property type="entry name" value="Gal_mutarotase_sf_dom"/>
</dbReference>
<accession>A0A9D1SXQ4</accession>
<dbReference type="GO" id="GO:0005975">
    <property type="term" value="P:carbohydrate metabolic process"/>
    <property type="evidence" value="ECO:0007669"/>
    <property type="project" value="InterPro"/>
</dbReference>
<evidence type="ECO:0000256" key="2">
    <source>
        <dbReference type="ARBA" id="ARBA00022679"/>
    </source>
</evidence>
<keyword evidence="2" id="KW-0808">Transferase</keyword>
<feature type="domain" description="Glycoamylase-like" evidence="5">
    <location>
        <begin position="1087"/>
        <end position="1252"/>
    </location>
</feature>
<dbReference type="PANTHER" id="PTHR37469:SF2">
    <property type="entry name" value="CELLOBIONIC ACID PHOSPHORYLASE"/>
    <property type="match status" value="1"/>
</dbReference>
<dbReference type="InterPro" id="IPR019282">
    <property type="entry name" value="Glycoamylase-like_cons_dom"/>
</dbReference>
<evidence type="ECO:0000259" key="5">
    <source>
        <dbReference type="Pfam" id="PF10091"/>
    </source>
</evidence>
<evidence type="ECO:0000313" key="7">
    <source>
        <dbReference type="EMBL" id="HIV00102.1"/>
    </source>
</evidence>
<dbReference type="Pfam" id="PF10091">
    <property type="entry name" value="Glycoamylase"/>
    <property type="match status" value="1"/>
</dbReference>
<dbReference type="EMBL" id="DVOH01000022">
    <property type="protein sequence ID" value="HIV00102.1"/>
    <property type="molecule type" value="Genomic_DNA"/>
</dbReference>
<dbReference type="Pfam" id="PF06165">
    <property type="entry name" value="GH94_b-supersand"/>
    <property type="match status" value="2"/>
</dbReference>
<name>A0A9D1SXQ4_9FIRM</name>
<feature type="transmembrane region" description="Helical" evidence="3">
    <location>
        <begin position="866"/>
        <end position="884"/>
    </location>
</feature>
<proteinExistence type="predicted"/>
<dbReference type="InterPro" id="IPR052047">
    <property type="entry name" value="GH94_Enzymes"/>
</dbReference>
<dbReference type="Gene3D" id="1.50.10.10">
    <property type="match status" value="1"/>
</dbReference>
<feature type="transmembrane region" description="Helical" evidence="3">
    <location>
        <begin position="393"/>
        <end position="411"/>
    </location>
</feature>
<comment type="caution">
    <text evidence="7">The sequence shown here is derived from an EMBL/GenBank/DDBJ whole genome shotgun (WGS) entry which is preliminary data.</text>
</comment>
<dbReference type="Gene3D" id="2.70.98.40">
    <property type="entry name" value="Glycoside hydrolase, family 65, N-terminal domain"/>
    <property type="match status" value="2"/>
</dbReference>
<evidence type="ECO:0000259" key="4">
    <source>
        <dbReference type="Pfam" id="PF06165"/>
    </source>
</evidence>
<evidence type="ECO:0000313" key="8">
    <source>
        <dbReference type="Proteomes" id="UP000886891"/>
    </source>
</evidence>
<evidence type="ECO:0000256" key="1">
    <source>
        <dbReference type="ARBA" id="ARBA00022676"/>
    </source>
</evidence>
<reference evidence="7" key="1">
    <citation type="submission" date="2020-10" db="EMBL/GenBank/DDBJ databases">
        <authorList>
            <person name="Gilroy R."/>
        </authorList>
    </citation>
    <scope>NUCLEOTIDE SEQUENCE</scope>
    <source>
        <strain evidence="7">23406</strain>
    </source>
</reference>
<feature type="domain" description="Glycosyl hydrolase 94 supersandwich" evidence="4">
    <location>
        <begin position="1743"/>
        <end position="1850"/>
    </location>
</feature>
<gene>
    <name evidence="7" type="ORF">IAB14_03175</name>
</gene>
<keyword evidence="1" id="KW-0328">Glycosyltransferase</keyword>
<feature type="transmembrane region" description="Helical" evidence="3">
    <location>
        <begin position="735"/>
        <end position="759"/>
    </location>
</feature>
<keyword evidence="3" id="KW-0812">Transmembrane</keyword>
<dbReference type="InterPro" id="IPR010383">
    <property type="entry name" value="Glyco_hydrolase_94_b-supersand"/>
</dbReference>
<reference evidence="7" key="2">
    <citation type="journal article" date="2021" name="PeerJ">
        <title>Extensive microbial diversity within the chicken gut microbiome revealed by metagenomics and culture.</title>
        <authorList>
            <person name="Gilroy R."/>
            <person name="Ravi A."/>
            <person name="Getino M."/>
            <person name="Pursley I."/>
            <person name="Horton D.L."/>
            <person name="Alikhan N.F."/>
            <person name="Baker D."/>
            <person name="Gharbi K."/>
            <person name="Hall N."/>
            <person name="Watson M."/>
            <person name="Adriaenssens E.M."/>
            <person name="Foster-Nyarko E."/>
            <person name="Jarju S."/>
            <person name="Secka A."/>
            <person name="Antonio M."/>
            <person name="Oren A."/>
            <person name="Chaudhuri R.R."/>
            <person name="La Ragione R."/>
            <person name="Hildebrand F."/>
            <person name="Pallen M.J."/>
        </authorList>
    </citation>
    <scope>NUCLEOTIDE SEQUENCE</scope>
    <source>
        <strain evidence="7">23406</strain>
    </source>
</reference>
<dbReference type="PANTHER" id="PTHR37469">
    <property type="entry name" value="CELLOBIONIC ACID PHOSPHORYLASE-RELATED"/>
    <property type="match status" value="1"/>
</dbReference>
<organism evidence="7 8">
    <name type="scientific">Candidatus Stercoripulliclostridium merdipullorum</name>
    <dbReference type="NCBI Taxonomy" id="2840952"/>
    <lineage>
        <taxon>Bacteria</taxon>
        <taxon>Bacillati</taxon>
        <taxon>Bacillota</taxon>
        <taxon>Clostridia</taxon>
        <taxon>Eubacteriales</taxon>
        <taxon>Candidatus Stercoripulliclostridium</taxon>
    </lineage>
</organism>
<keyword evidence="3" id="KW-1133">Transmembrane helix</keyword>
<protein>
    <recommendedName>
        <fullName evidence="9">Carbohydrate binding domain-containing protein</fullName>
    </recommendedName>
</protein>
<evidence type="ECO:0000256" key="3">
    <source>
        <dbReference type="SAM" id="Phobius"/>
    </source>
</evidence>
<dbReference type="SUPFAM" id="SSF48208">
    <property type="entry name" value="Six-hairpin glycosidases"/>
    <property type="match status" value="1"/>
</dbReference>
<keyword evidence="3" id="KW-0472">Membrane</keyword>
<dbReference type="Proteomes" id="UP000886891">
    <property type="component" value="Unassembled WGS sequence"/>
</dbReference>
<dbReference type="Pfam" id="PF17167">
    <property type="entry name" value="Glyco_hydro_94"/>
    <property type="match status" value="1"/>
</dbReference>
<feature type="domain" description="Glycosyl hydrolase 94 catalytic" evidence="6">
    <location>
        <begin position="1958"/>
        <end position="2369"/>
    </location>
</feature>
<dbReference type="Gene3D" id="1.50.10.140">
    <property type="match status" value="1"/>
</dbReference>
<dbReference type="SUPFAM" id="SSF74650">
    <property type="entry name" value="Galactose mutarotase-like"/>
    <property type="match status" value="2"/>
</dbReference>
<sequence>MILFVLFVVVIACILSLLLTIRSDYPEKRVVDTREDEDFVYGIRALARTARVVERGKGVRLPALSRPMRQAAALIRQKIGRDLVLNEGERWFHENVFLALRMLDGMDGRRFGSLPHSDGEIRILKFARYLVDHSKNKLNFDRVRLALETADREAHLTFEEICCFGDAVRYAAVEQVYILAERLLFYEKVRKKAQKGGLIKKYLTSDLYVSFLFRRAEFKEKLINLGFDPEDTAFHAGLSVVETGQNARYLFELLRNFQAEAGEERLLGVSRIEQLLATYGCYAGMDFATRKRYLQAISDLSEKLNVSETVVARKLMSYAAFNRLDPGEILFDHRRSFGRYVRSDDYIRLKRRGRSDKIRQWGYIASVALLTAGLAVAGGFLTRSVAVGVVSVLPLWFVAECFVNRTLAALIPKRPLPKMGFEKIPVEHATMIVVSKFISDEKGMDDAILHLKTLRAGCREPNVTTALLVDLKASDSPVHSGDAAILEQAKKAENLENIFVFVRKRTKTGKRYAAYERKRGALNALARALVEGDWSDFSYRSAEVPIMPAYLIPIDEDNQFAPDGVRHLINLIAHPANAKYDLIAPESRYDRYSMGTAYGRFWYRQSSLLRYPDATSLFYDVFGRGIFCGKGIVRLRAFYAKLKGVFPDNKVLSHDIIEGAILNTASGGVIYEDAPRTFLSDRNRKKRWARGDLQLLPFVGRSWRKQNGERYRSQIAPIYKYLMLRNAARVVMPPVLFALGVMSFAIPYAAIVFAVAALGETLCDLLGILRRGILAKLRLRYMVKDGLQSVVSGITETALLPYYAFDQLILTASVVYKAATGGNMLEWKTYAAAQSEGGKFAAAFAPSLAVSVGIGMLLWGVSVPYLWYFVAISGCYIVAALWSASGSMTPNAPCNPSPELKEYAEAVYRYFTYMRNENGLIADNLQIKPYKGMSRTTSPTNIGFQMIAEICAYRLGFSTKDACVAVLKKILDEVDALEKWRGNLYNWYDVNDRSVKIPFVSSVDSGNFVAALAVVKGFALAEGLSELSERADRLIRATDLGALFDSDRKLMRLGYDAKSGKFTGYYDLLASEARLTGLLYIAYGGDAAHWNALSRDVTPAKGNTLLSWSGTAFEYLLPDLFLRPAAGSLLFCASAHAAKMQCARKFRGLSGISESGYYAFDDELRYQYRAFGLDALALGRDKEVPVVSPYSSFLTIGYCPKASLRNLNAMKKRGLYADYGFYEAVDLSGRDRVVASYMTHHQGMTMLALTEAITEGAVERYLLALPEIRAVRLLLTEEQEQRVSYQKIGENRKIESKYDREYYEIIDKIEYSESAAGLTDGTLSLYGNARGNGWIGANGTTVNAFDPDDMRGAFRFYFDADDGTSGVPTFASCQSNPEAFTFAYRPEGLRYENKENGLSAEYVLEQSLGMVVVRLSDERERSGRWSVYAPLSLTSLEGYRAHPSYNGLFVHTEFLPEYNAVIAHKKLKKGENQTFWGFVTRKLSRVRYETNRFRAIGRGGSTCKPPCTETREDPMYPSFGDVLDPCIALSGETEGGAVEIVTVWARSREELIDKLAKIPQDAFDFAVSADNSLKISHETCRLLGPMTEGRYQEEFLYEIERSGRRAAFFAANGYRKLMVFRLEEGDTAGFKKFLQAVCQLRLFGCHPSVAVRCSSNALRKEAERLLRAYAVDGRIYLPEQGKDDLCDFAFVVTEQDGSMFLRSASANRFSVVRYAEESGSRPLQFDFKSGAGGFIGRDYYLSERPELPYSNVVCGRKGGFVATENGGGFIYFGNSRERRLTRFFGDPVLDPPCETIDVEIAGCRYRLNGGAVTAHARGETRFRKEIDGICFETVYRIEEEGGVKLTEIDCFNPDRIPLILRYSMAFERGSGFLYAVAEQPTEVRFCDLQKNFGAIWSVSAEGADISLRADGGGMDAELILPCKTHIKIAFAVSEGCHAYRPQQNTSPAVRRSDDWVNLDAITIETEFPALDRLFNDWLLYQTVSSRLNGKCGFYQVGGATGFRDQLQDVLCLLQVDPSRAREQILYAAARQYPEGDVMHWWHHPYFGLRTRISDDKLFLPYVTARYVSTTGDRSILEESVPFVVSPPLTQHEHDRYECAAVGTERATLAEHCLRAIKNALKTGRHGLLLIGSGDWNDGMDACGAKGEGESVMTTMFAVLVMREFGKLCSDDVRQKLDVIAQKLKFSLETYAFDGNHYLRMYDDEGKPYGADACDALRIDSVAQSMAVFAGLSAERTARAVDAAVQRLCNPDAGIVRLLDPPLTEKDYIGYISLYPQGVRENGGQYTHAAIWLIIALSRIGAKDLAFRWFQTLNPVEKCRDEDRNHRYGGEPYVLSGDVYGGRYPGRMGWSWYTGSASWAYVYILEELFGIRKSGEKLRIHPSFPSGFGNARLRYRYAGGELLIRFCPAACERVCYDGVLWRKGRDIPLAPGSHEVVFEYAAM</sequence>
<evidence type="ECO:0008006" key="9">
    <source>
        <dbReference type="Google" id="ProtNLM"/>
    </source>
</evidence>
<dbReference type="InterPro" id="IPR008928">
    <property type="entry name" value="6-hairpin_glycosidase_sf"/>
</dbReference>
<dbReference type="GO" id="GO:0016757">
    <property type="term" value="F:glycosyltransferase activity"/>
    <property type="evidence" value="ECO:0007669"/>
    <property type="project" value="UniProtKB-KW"/>
</dbReference>
<dbReference type="GO" id="GO:0030246">
    <property type="term" value="F:carbohydrate binding"/>
    <property type="evidence" value="ECO:0007669"/>
    <property type="project" value="InterPro"/>
</dbReference>
<feature type="domain" description="Glycosyl hydrolase 94 supersandwich" evidence="4">
    <location>
        <begin position="1348"/>
        <end position="1532"/>
    </location>
</feature>